<dbReference type="InParanoid" id="D8M1X7"/>
<keyword evidence="11" id="KW-1185">Reference proteome</keyword>
<dbReference type="InterPro" id="IPR000953">
    <property type="entry name" value="Chromo/chromo_shadow_dom"/>
</dbReference>
<dbReference type="Proteomes" id="UP000008312">
    <property type="component" value="Unassembled WGS sequence"/>
</dbReference>
<dbReference type="Pfam" id="PF00271">
    <property type="entry name" value="Helicase_C"/>
    <property type="match status" value="1"/>
</dbReference>
<dbReference type="PROSITE" id="PS51192">
    <property type="entry name" value="HELICASE_ATP_BIND_1"/>
    <property type="match status" value="1"/>
</dbReference>
<feature type="domain" description="Chromo" evidence="7">
    <location>
        <begin position="42"/>
        <end position="118"/>
    </location>
</feature>
<keyword evidence="2" id="KW-0677">Repeat</keyword>
<evidence type="ECO:0000313" key="11">
    <source>
        <dbReference type="Proteomes" id="UP000008312"/>
    </source>
</evidence>
<evidence type="ECO:0000259" key="8">
    <source>
        <dbReference type="PROSITE" id="PS51192"/>
    </source>
</evidence>
<keyword evidence="4" id="KW-0378">Hydrolase</keyword>
<dbReference type="Gene3D" id="3.40.50.10810">
    <property type="entry name" value="Tandem AAA-ATPase domain"/>
    <property type="match status" value="1"/>
</dbReference>
<evidence type="ECO:0000313" key="10">
    <source>
        <dbReference type="EMBL" id="CBK22066.2"/>
    </source>
</evidence>
<dbReference type="GO" id="GO:0042393">
    <property type="term" value="F:histone binding"/>
    <property type="evidence" value="ECO:0007669"/>
    <property type="project" value="TreeGrafter"/>
</dbReference>
<dbReference type="GO" id="GO:0000785">
    <property type="term" value="C:chromatin"/>
    <property type="evidence" value="ECO:0007669"/>
    <property type="project" value="TreeGrafter"/>
</dbReference>
<feature type="domain" description="Helicase ATP-binding" evidence="8">
    <location>
        <begin position="178"/>
        <end position="344"/>
    </location>
</feature>
<dbReference type="InterPro" id="IPR038718">
    <property type="entry name" value="SNF2-like_sf"/>
</dbReference>
<reference evidence="10" key="1">
    <citation type="submission" date="2010-02" db="EMBL/GenBank/DDBJ databases">
        <title>Sequencing and annotation of the Blastocystis hominis genome.</title>
        <authorList>
            <person name="Wincker P."/>
        </authorList>
    </citation>
    <scope>NUCLEOTIDE SEQUENCE</scope>
    <source>
        <strain evidence="10">Singapore isolate B</strain>
    </source>
</reference>
<dbReference type="PANTHER" id="PTHR45623">
    <property type="entry name" value="CHROMODOMAIN-HELICASE-DNA-BINDING PROTEIN 3-RELATED-RELATED"/>
    <property type="match status" value="1"/>
</dbReference>
<dbReference type="OMA" id="DDDKAFM"/>
<dbReference type="RefSeq" id="XP_012896114.1">
    <property type="nucleotide sequence ID" value="XM_013040660.1"/>
</dbReference>
<evidence type="ECO:0000256" key="1">
    <source>
        <dbReference type="ARBA" id="ARBA00004123"/>
    </source>
</evidence>
<name>D8M1X7_BLAHO</name>
<evidence type="ECO:0000256" key="2">
    <source>
        <dbReference type="ARBA" id="ARBA00022737"/>
    </source>
</evidence>
<keyword evidence="6" id="KW-0539">Nucleus</keyword>
<evidence type="ECO:0000256" key="3">
    <source>
        <dbReference type="ARBA" id="ARBA00022741"/>
    </source>
</evidence>
<dbReference type="PROSITE" id="PS50013">
    <property type="entry name" value="CHROMO_2"/>
    <property type="match status" value="1"/>
</dbReference>
<dbReference type="OrthoDB" id="5857104at2759"/>
<protein>
    <submittedName>
        <fullName evidence="10">Uncharacterized protein</fullName>
    </submittedName>
</protein>
<evidence type="ECO:0000256" key="5">
    <source>
        <dbReference type="ARBA" id="ARBA00022840"/>
    </source>
</evidence>
<dbReference type="FunCoup" id="D8M1X7">
    <property type="interactions" value="103"/>
</dbReference>
<dbReference type="CDD" id="cd17995">
    <property type="entry name" value="DEXHc_CHD6_7_8_9"/>
    <property type="match status" value="1"/>
</dbReference>
<organism evidence="10">
    <name type="scientific">Blastocystis hominis</name>
    <dbReference type="NCBI Taxonomy" id="12968"/>
    <lineage>
        <taxon>Eukaryota</taxon>
        <taxon>Sar</taxon>
        <taxon>Stramenopiles</taxon>
        <taxon>Bigyra</taxon>
        <taxon>Opalozoa</taxon>
        <taxon>Opalinata</taxon>
        <taxon>Blastocystidae</taxon>
        <taxon>Blastocystis</taxon>
    </lineage>
</organism>
<dbReference type="GO" id="GO:0140658">
    <property type="term" value="F:ATP-dependent chromatin remodeler activity"/>
    <property type="evidence" value="ECO:0007669"/>
    <property type="project" value="TreeGrafter"/>
</dbReference>
<dbReference type="EMBL" id="FN668646">
    <property type="protein sequence ID" value="CBK22066.2"/>
    <property type="molecule type" value="Genomic_DNA"/>
</dbReference>
<dbReference type="InterPro" id="IPR016197">
    <property type="entry name" value="Chromo-like_dom_sf"/>
</dbReference>
<accession>D8M1X7</accession>
<dbReference type="InterPro" id="IPR002464">
    <property type="entry name" value="DNA/RNA_helicase_DEAH_CS"/>
</dbReference>
<dbReference type="Gene3D" id="3.40.50.300">
    <property type="entry name" value="P-loop containing nucleotide triphosphate hydrolases"/>
    <property type="match status" value="1"/>
</dbReference>
<dbReference type="PANTHER" id="PTHR45623:SF11">
    <property type="entry name" value="KISMET, ISOFORM C"/>
    <property type="match status" value="1"/>
</dbReference>
<dbReference type="GO" id="GO:0003677">
    <property type="term" value="F:DNA binding"/>
    <property type="evidence" value="ECO:0007669"/>
    <property type="project" value="TreeGrafter"/>
</dbReference>
<keyword evidence="3" id="KW-0547">Nucleotide-binding</keyword>
<dbReference type="InterPro" id="IPR027417">
    <property type="entry name" value="P-loop_NTPase"/>
</dbReference>
<dbReference type="InterPro" id="IPR000330">
    <property type="entry name" value="SNF2_N"/>
</dbReference>
<dbReference type="GeneID" id="24919342"/>
<proteinExistence type="predicted"/>
<dbReference type="InterPro" id="IPR001650">
    <property type="entry name" value="Helicase_C-like"/>
</dbReference>
<dbReference type="PROSITE" id="PS00690">
    <property type="entry name" value="DEAH_ATP_HELICASE"/>
    <property type="match status" value="1"/>
</dbReference>
<feature type="domain" description="Helicase C-terminal" evidence="9">
    <location>
        <begin position="487"/>
        <end position="640"/>
    </location>
</feature>
<dbReference type="CDD" id="cd18793">
    <property type="entry name" value="SF2_C_SNF"/>
    <property type="match status" value="1"/>
</dbReference>
<dbReference type="SMART" id="SM00490">
    <property type="entry name" value="HELICc"/>
    <property type="match status" value="1"/>
</dbReference>
<dbReference type="GO" id="GO:0005524">
    <property type="term" value="F:ATP binding"/>
    <property type="evidence" value="ECO:0007669"/>
    <property type="project" value="UniProtKB-KW"/>
</dbReference>
<dbReference type="SUPFAM" id="SSF52540">
    <property type="entry name" value="P-loop containing nucleoside triphosphate hydrolases"/>
    <property type="match status" value="2"/>
</dbReference>
<sequence>MLTQREGSHMKQKFQRFYRSEHEFIVESEVYGEDVYFNPEFIEVDRILDVRIVTSEPISDEEAQNDPDYALLASEDCYGSKGRFTKQFLVKWQSTQYEEITWEVFDDFRDEAAIRKYYAHLCGLDRSLTPRRRVVDPNAAAPHDRPPLAQFRKVNPEEIPTKGNQLRPYQVEGVNWMLWNWFNNRNSILADEMGLGKTVQSTLFIQQILHRYKTKPPFLIVAPLSTLPHWEAEIARWTDLHVVVFHGRVESRRIIKQYEWKSQEGEFDILLTTFQICIAEAAALSSISWAGLVVDEAHRLKGKNNKLGDVLKKIDFGCKLLLTGTPLQNNTEELWILLNFLQPERFHDAEQFQADFGDMKVAAQLEKLHTLLKPLMLRRMKEDVEKSLKPKEETVINVEMTAMQKKFYRAVYDHNTSVRSVSTDSKNLPSLMNITMELRKCCNHPFLIRGAESTVIEEICAVYPFRSSLAPELALKYITYASGKMVVLDKLLPKLRAQGHRVLLFSQMVNMLNIIQDYLSMKGYPFERIDGGVKISDRQAAIDRFSTPGSDRFIFLICTRAGGVGINLTAADTVIIYDSDWNPQNDIQAQARCHRIGQDKAVKVYRLITNRTYEMEMFQKANMKLGLDKAVLNPLKQNIKTDGQVEMSKLSKKDVETLLKYGAYDLFKEEREGRSEERSNAFCEADIEQILEKNAKVITIDSQGGSSFSKASFITDTSDEIDIDDPNFWTKIVGLKDHSQDVMGPRVRKKVEYKEVGDGEDLVEGGFEDENEWNKTDRDMLVKQVSL</sequence>
<dbReference type="GO" id="GO:0003682">
    <property type="term" value="F:chromatin binding"/>
    <property type="evidence" value="ECO:0007669"/>
    <property type="project" value="TreeGrafter"/>
</dbReference>
<dbReference type="Pfam" id="PF00176">
    <property type="entry name" value="SNF2-rel_dom"/>
    <property type="match status" value="1"/>
</dbReference>
<evidence type="ECO:0000256" key="4">
    <source>
        <dbReference type="ARBA" id="ARBA00022801"/>
    </source>
</evidence>
<dbReference type="SMART" id="SM00487">
    <property type="entry name" value="DEXDc"/>
    <property type="match status" value="1"/>
</dbReference>
<dbReference type="Gene3D" id="2.40.50.40">
    <property type="match status" value="1"/>
</dbReference>
<gene>
    <name evidence="10" type="ORF">GSBLH_T00002136001</name>
</gene>
<evidence type="ECO:0000259" key="9">
    <source>
        <dbReference type="PROSITE" id="PS51194"/>
    </source>
</evidence>
<comment type="subcellular location">
    <subcellularLocation>
        <location evidence="1">Nucleus</location>
    </subcellularLocation>
</comment>
<dbReference type="AlphaFoldDB" id="D8M1X7"/>
<evidence type="ECO:0000259" key="7">
    <source>
        <dbReference type="PROSITE" id="PS50013"/>
    </source>
</evidence>
<evidence type="ECO:0000256" key="6">
    <source>
        <dbReference type="ARBA" id="ARBA00023242"/>
    </source>
</evidence>
<dbReference type="InterPro" id="IPR049730">
    <property type="entry name" value="SNF2/RAD54-like_C"/>
</dbReference>
<dbReference type="SUPFAM" id="SSF54160">
    <property type="entry name" value="Chromo domain-like"/>
    <property type="match status" value="1"/>
</dbReference>
<keyword evidence="5" id="KW-0067">ATP-binding</keyword>
<dbReference type="PROSITE" id="PS51194">
    <property type="entry name" value="HELICASE_CTER"/>
    <property type="match status" value="1"/>
</dbReference>
<dbReference type="GO" id="GO:0016887">
    <property type="term" value="F:ATP hydrolysis activity"/>
    <property type="evidence" value="ECO:0007669"/>
    <property type="project" value="TreeGrafter"/>
</dbReference>
<dbReference type="GO" id="GO:0005634">
    <property type="term" value="C:nucleus"/>
    <property type="evidence" value="ECO:0007669"/>
    <property type="project" value="UniProtKB-SubCell"/>
</dbReference>
<dbReference type="InterPro" id="IPR014001">
    <property type="entry name" value="Helicase_ATP-bd"/>
</dbReference>